<evidence type="ECO:0000313" key="8">
    <source>
        <dbReference type="Proteomes" id="UP001202244"/>
    </source>
</evidence>
<evidence type="ECO:0000313" key="7">
    <source>
        <dbReference type="EMBL" id="UNS99931.1"/>
    </source>
</evidence>
<organism evidence="7 8">
    <name type="scientific">Streptomyces tubbatahanensis</name>
    <dbReference type="NCBI Taxonomy" id="2923272"/>
    <lineage>
        <taxon>Bacteria</taxon>
        <taxon>Bacillati</taxon>
        <taxon>Actinomycetota</taxon>
        <taxon>Actinomycetes</taxon>
        <taxon>Kitasatosporales</taxon>
        <taxon>Streptomycetaceae</taxon>
        <taxon>Streptomyces</taxon>
    </lineage>
</organism>
<dbReference type="InterPro" id="IPR050598">
    <property type="entry name" value="AminoAcid_Transporter"/>
</dbReference>
<reference evidence="7 8" key="1">
    <citation type="journal article" date="2023" name="Microbiol. Spectr.">
        <title>Synergy between Genome Mining, Metabolomics, and Bioinformatics Uncovers Antibacterial Chlorinated Carbazole Alkaloids and Their Biosynthetic Gene Cluster from Streptomyces tubbatahanensis sp. nov., a Novel Actinomycete Isolated from Sulu Sea, Philippines.</title>
        <authorList>
            <person name="Tenebro C.P."/>
            <person name="Trono D.J.V.L."/>
            <person name="Balida L.A.P."/>
            <person name="Bayog L.K.A."/>
            <person name="Bruna J.R."/>
            <person name="Sabido E.M."/>
            <person name="Caspe D.P.C."/>
            <person name="de Los Santos E.L.C."/>
            <person name="Saludes J.P."/>
            <person name="Dalisay D.S."/>
        </authorList>
    </citation>
    <scope>NUCLEOTIDE SEQUENCE [LARGE SCALE GENOMIC DNA]</scope>
    <source>
        <strain evidence="7 8">DSD3025</strain>
    </source>
</reference>
<feature type="transmembrane region" description="Helical" evidence="6">
    <location>
        <begin position="127"/>
        <end position="146"/>
    </location>
</feature>
<dbReference type="PANTHER" id="PTHR11785:SF512">
    <property type="entry name" value="SOBREMESA, ISOFORM B"/>
    <property type="match status" value="1"/>
</dbReference>
<evidence type="ECO:0000256" key="5">
    <source>
        <dbReference type="SAM" id="MobiDB-lite"/>
    </source>
</evidence>
<name>A0ABY3XZF0_9ACTN</name>
<feature type="transmembrane region" description="Helical" evidence="6">
    <location>
        <begin position="199"/>
        <end position="226"/>
    </location>
</feature>
<feature type="region of interest" description="Disordered" evidence="5">
    <location>
        <begin position="455"/>
        <end position="506"/>
    </location>
</feature>
<proteinExistence type="predicted"/>
<evidence type="ECO:0000256" key="6">
    <source>
        <dbReference type="SAM" id="Phobius"/>
    </source>
</evidence>
<feature type="transmembrane region" description="Helical" evidence="6">
    <location>
        <begin position="395"/>
        <end position="414"/>
    </location>
</feature>
<gene>
    <name evidence="7" type="ORF">MMF93_28330</name>
</gene>
<feature type="transmembrane region" description="Helical" evidence="6">
    <location>
        <begin position="420"/>
        <end position="439"/>
    </location>
</feature>
<dbReference type="PANTHER" id="PTHR11785">
    <property type="entry name" value="AMINO ACID TRANSPORTER"/>
    <property type="match status" value="1"/>
</dbReference>
<dbReference type="EMBL" id="CP093846">
    <property type="protein sequence ID" value="UNS99931.1"/>
    <property type="molecule type" value="Genomic_DNA"/>
</dbReference>
<evidence type="ECO:0000256" key="2">
    <source>
        <dbReference type="ARBA" id="ARBA00022692"/>
    </source>
</evidence>
<feature type="compositionally biased region" description="Basic and acidic residues" evidence="5">
    <location>
        <begin position="497"/>
        <end position="506"/>
    </location>
</feature>
<evidence type="ECO:0000256" key="3">
    <source>
        <dbReference type="ARBA" id="ARBA00022989"/>
    </source>
</evidence>
<feature type="transmembrane region" description="Helical" evidence="6">
    <location>
        <begin position="153"/>
        <end position="174"/>
    </location>
</feature>
<feature type="transmembrane region" description="Helical" evidence="6">
    <location>
        <begin position="93"/>
        <end position="115"/>
    </location>
</feature>
<feature type="transmembrane region" description="Helical" evidence="6">
    <location>
        <begin position="17"/>
        <end position="40"/>
    </location>
</feature>
<comment type="subcellular location">
    <subcellularLocation>
        <location evidence="1">Membrane</location>
        <topology evidence="1">Multi-pass membrane protein</topology>
    </subcellularLocation>
</comment>
<protein>
    <submittedName>
        <fullName evidence="7">APC family permease</fullName>
    </submittedName>
</protein>
<dbReference type="RefSeq" id="WP_242755915.1">
    <property type="nucleotide sequence ID" value="NZ_CP093846.1"/>
</dbReference>
<dbReference type="Gene3D" id="1.20.1740.10">
    <property type="entry name" value="Amino acid/polyamine transporter I"/>
    <property type="match status" value="1"/>
</dbReference>
<accession>A0ABY3XZF0</accession>
<dbReference type="InterPro" id="IPR002293">
    <property type="entry name" value="AA/rel_permease1"/>
</dbReference>
<evidence type="ECO:0000256" key="4">
    <source>
        <dbReference type="ARBA" id="ARBA00023136"/>
    </source>
</evidence>
<evidence type="ECO:0000256" key="1">
    <source>
        <dbReference type="ARBA" id="ARBA00004141"/>
    </source>
</evidence>
<sequence>MTDTPEDTSRPRLTRSIGVVGGTLLTLSCLTPASSLFVIVPDSFGTLGTGTALTLAIAALLCVGVAFTYSELGTLIPSSGGEYAMVGTLMGRLAGWLVFVLSLIVVMIVPPIIALGTADYLAPLVQLDPRVAAAAVMLLSTAMGLLDLRANAWITGIFLALEVVGAAIVAFLGFTHTQRPASVLLHPVMDAGQGHTSPVTAGLIVTGLATALFILQGFTTAVYLAEEMENPRRTVSRTVLWTLSIGFAIVIVPVVAITLGAPDLHALAGGDIAGMVQRWSNSAVGTFISLCIALAIVNAAIVMVIQNSRVVFASARDAAWPGPVNRALSRLGSRFASPWVATLVVGVPGAVLCFVNLDVLNEVTGVAVAGMYVFVALGALAARREAFKHRAAWRMPLWPVLPALLMAALIWVLFQQSAESLAITGGIVVAAALYWACYLRPRQATHWVISVPEEEHAGAGSGDGGDGTGGGRQGSRDARDAADSLGPRSPHSPPGETGRDETLQNV</sequence>
<feature type="compositionally biased region" description="Gly residues" evidence="5">
    <location>
        <begin position="459"/>
        <end position="473"/>
    </location>
</feature>
<feature type="transmembrane region" description="Helical" evidence="6">
    <location>
        <begin position="335"/>
        <end position="357"/>
    </location>
</feature>
<keyword evidence="4 6" id="KW-0472">Membrane</keyword>
<feature type="transmembrane region" description="Helical" evidence="6">
    <location>
        <begin position="363"/>
        <end position="383"/>
    </location>
</feature>
<dbReference type="Proteomes" id="UP001202244">
    <property type="component" value="Chromosome"/>
</dbReference>
<dbReference type="Pfam" id="PF13520">
    <property type="entry name" value="AA_permease_2"/>
    <property type="match status" value="1"/>
</dbReference>
<keyword evidence="8" id="KW-1185">Reference proteome</keyword>
<feature type="transmembrane region" description="Helical" evidence="6">
    <location>
        <begin position="52"/>
        <end position="72"/>
    </location>
</feature>
<keyword evidence="3 6" id="KW-1133">Transmembrane helix</keyword>
<feature type="transmembrane region" description="Helical" evidence="6">
    <location>
        <begin position="238"/>
        <end position="262"/>
    </location>
</feature>
<dbReference type="PIRSF" id="PIRSF006060">
    <property type="entry name" value="AA_transporter"/>
    <property type="match status" value="1"/>
</dbReference>
<feature type="transmembrane region" description="Helical" evidence="6">
    <location>
        <begin position="282"/>
        <end position="305"/>
    </location>
</feature>
<keyword evidence="2 6" id="KW-0812">Transmembrane</keyword>